<dbReference type="GO" id="GO:0016094">
    <property type="term" value="P:polyprenol biosynthetic process"/>
    <property type="evidence" value="ECO:0007669"/>
    <property type="project" value="TreeGrafter"/>
</dbReference>
<evidence type="ECO:0000256" key="2">
    <source>
        <dbReference type="ARBA" id="ARBA00022679"/>
    </source>
</evidence>
<dbReference type="InterPro" id="IPR001441">
    <property type="entry name" value="UPP_synth-like"/>
</dbReference>
<comment type="caution">
    <text evidence="6">The sequence shown here is derived from an EMBL/GenBank/DDBJ whole genome shotgun (WGS) entry which is preliminary data.</text>
</comment>
<reference evidence="6 7" key="1">
    <citation type="submission" date="2017-08" db="EMBL/GenBank/DDBJ databases">
        <title>Acidophilic green algal genome provides insights into adaptation to an acidic environment.</title>
        <authorList>
            <person name="Hirooka S."/>
            <person name="Hirose Y."/>
            <person name="Kanesaki Y."/>
            <person name="Higuchi S."/>
            <person name="Fujiwara T."/>
            <person name="Onuma R."/>
            <person name="Era A."/>
            <person name="Ohbayashi R."/>
            <person name="Uzuka A."/>
            <person name="Nozaki H."/>
            <person name="Yoshikawa H."/>
            <person name="Miyagishima S.Y."/>
        </authorList>
    </citation>
    <scope>NUCLEOTIDE SEQUENCE [LARGE SCALE GENOMIC DNA]</scope>
    <source>
        <strain evidence="6 7">NIES-2499</strain>
    </source>
</reference>
<keyword evidence="2 4" id="KW-0808">Transferase</keyword>
<keyword evidence="5" id="KW-0732">Signal</keyword>
<dbReference type="PROSITE" id="PS01066">
    <property type="entry name" value="UPP_SYNTHASE"/>
    <property type="match status" value="1"/>
</dbReference>
<evidence type="ECO:0000313" key="6">
    <source>
        <dbReference type="EMBL" id="GAX76013.1"/>
    </source>
</evidence>
<sequence length="317" mass="35271">MIKTIYTLTRRLLGLLLLLGHRPQHVAFIMDGNRRFANKEHIDKIGGHKKGYKKMIDVIHWCLELGVPAISVYAFSIDNFKRPQHEVSSLMQLAEDKYKELAQENGLAEREGVEMRILGDLNLAPRSVQGAAARLTQATTKLKNKRAILNICFSYTASEELVQAISAIQDAVSTGQLIESDICPHLLDSCMYTTSDCPPVDLLIRTSGETRLSDFMLWQSRNAHLAFVDRLWPDLGYLDFAKCILGYQRTAHVQQELRGMCIDAASENIWTSGMLRGLKESVGPVAGSAPLDAAKMYQVAVVKPRRPPGKGVFSSVS</sequence>
<keyword evidence="3" id="KW-0460">Magnesium</keyword>
<dbReference type="Pfam" id="PF01255">
    <property type="entry name" value="Prenyltransf"/>
    <property type="match status" value="1"/>
</dbReference>
<feature type="signal peptide" evidence="5">
    <location>
        <begin position="1"/>
        <end position="27"/>
    </location>
</feature>
<accession>A0A250WYU4</accession>
<comment type="similarity">
    <text evidence="1 4">Belongs to the UPP synthase family.</text>
</comment>
<evidence type="ECO:0000256" key="4">
    <source>
        <dbReference type="RuleBase" id="RU363018"/>
    </source>
</evidence>
<evidence type="ECO:0000256" key="3">
    <source>
        <dbReference type="ARBA" id="ARBA00022842"/>
    </source>
</evidence>
<protein>
    <recommendedName>
        <fullName evidence="4">Alkyl transferase</fullName>
        <ecNumber evidence="4">2.5.1.-</ecNumber>
    </recommendedName>
</protein>
<dbReference type="PANTHER" id="PTHR10291">
    <property type="entry name" value="DEHYDRODOLICHYL DIPHOSPHATE SYNTHASE FAMILY MEMBER"/>
    <property type="match status" value="1"/>
</dbReference>
<dbReference type="HAMAP" id="MF_01139">
    <property type="entry name" value="ISPT"/>
    <property type="match status" value="1"/>
</dbReference>
<dbReference type="CDD" id="cd00475">
    <property type="entry name" value="Cis_IPPS"/>
    <property type="match status" value="1"/>
</dbReference>
<dbReference type="EMBL" id="BEGY01000015">
    <property type="protein sequence ID" value="GAX76013.1"/>
    <property type="molecule type" value="Genomic_DNA"/>
</dbReference>
<dbReference type="InterPro" id="IPR036424">
    <property type="entry name" value="UPP_synth-like_sf"/>
</dbReference>
<feature type="chain" id="PRO_5012896978" description="Alkyl transferase" evidence="5">
    <location>
        <begin position="28"/>
        <end position="317"/>
    </location>
</feature>
<dbReference type="GO" id="GO:0045547">
    <property type="term" value="F:ditrans,polycis-polyprenyl diphosphate synthase [(2E,6E)-farnesyl diphosphate specific] activity"/>
    <property type="evidence" value="ECO:0007669"/>
    <property type="project" value="TreeGrafter"/>
</dbReference>
<proteinExistence type="inferred from homology"/>
<dbReference type="GO" id="GO:0005783">
    <property type="term" value="C:endoplasmic reticulum"/>
    <property type="evidence" value="ECO:0007669"/>
    <property type="project" value="TreeGrafter"/>
</dbReference>
<evidence type="ECO:0000256" key="1">
    <source>
        <dbReference type="ARBA" id="ARBA00005432"/>
    </source>
</evidence>
<evidence type="ECO:0000256" key="5">
    <source>
        <dbReference type="SAM" id="SignalP"/>
    </source>
</evidence>
<dbReference type="OrthoDB" id="4173905at2759"/>
<dbReference type="AlphaFoldDB" id="A0A250WYU4"/>
<dbReference type="PANTHER" id="PTHR10291:SF43">
    <property type="entry name" value="DEHYDRODOLICHYL DIPHOSPHATE SYNTHASE COMPLEX SUBUNIT DHDDS"/>
    <property type="match status" value="1"/>
</dbReference>
<evidence type="ECO:0000313" key="7">
    <source>
        <dbReference type="Proteomes" id="UP000232323"/>
    </source>
</evidence>
<dbReference type="InterPro" id="IPR018520">
    <property type="entry name" value="UPP_synth-like_CS"/>
</dbReference>
<dbReference type="NCBIfam" id="TIGR00055">
    <property type="entry name" value="uppS"/>
    <property type="match status" value="1"/>
</dbReference>
<dbReference type="FunFam" id="3.40.1180.10:FF:000005">
    <property type="entry name" value="Alkyl transferase"/>
    <property type="match status" value="1"/>
</dbReference>
<dbReference type="EC" id="2.5.1.-" evidence="4"/>
<organism evidence="6 7">
    <name type="scientific">Chlamydomonas eustigma</name>
    <dbReference type="NCBI Taxonomy" id="1157962"/>
    <lineage>
        <taxon>Eukaryota</taxon>
        <taxon>Viridiplantae</taxon>
        <taxon>Chlorophyta</taxon>
        <taxon>core chlorophytes</taxon>
        <taxon>Chlorophyceae</taxon>
        <taxon>CS clade</taxon>
        <taxon>Chlamydomonadales</taxon>
        <taxon>Chlamydomonadaceae</taxon>
        <taxon>Chlamydomonas</taxon>
    </lineage>
</organism>
<name>A0A250WYU4_9CHLO</name>
<keyword evidence="7" id="KW-1185">Reference proteome</keyword>
<gene>
    <name evidence="6" type="ORF">CEUSTIGMA_g3456.t1</name>
</gene>
<dbReference type="Proteomes" id="UP000232323">
    <property type="component" value="Unassembled WGS sequence"/>
</dbReference>
<dbReference type="SUPFAM" id="SSF64005">
    <property type="entry name" value="Undecaprenyl diphosphate synthase"/>
    <property type="match status" value="1"/>
</dbReference>
<dbReference type="STRING" id="1157962.A0A250WYU4"/>
<dbReference type="Gene3D" id="3.40.1180.10">
    <property type="entry name" value="Decaprenyl diphosphate synthase-like"/>
    <property type="match status" value="1"/>
</dbReference>